<gene>
    <name evidence="3" type="ORF">BX592_102277</name>
</gene>
<feature type="transmembrane region" description="Helical" evidence="2">
    <location>
        <begin position="199"/>
        <end position="216"/>
    </location>
</feature>
<dbReference type="Proteomes" id="UP000295509">
    <property type="component" value="Unassembled WGS sequence"/>
</dbReference>
<feature type="transmembrane region" description="Helical" evidence="2">
    <location>
        <begin position="131"/>
        <end position="154"/>
    </location>
</feature>
<feature type="transmembrane region" description="Helical" evidence="2">
    <location>
        <begin position="228"/>
        <end position="248"/>
    </location>
</feature>
<accession>A0A4R8M1W8</accession>
<keyword evidence="2" id="KW-0812">Transmembrane</keyword>
<feature type="region of interest" description="Disordered" evidence="1">
    <location>
        <begin position="1"/>
        <end position="22"/>
    </location>
</feature>
<evidence type="ECO:0000313" key="4">
    <source>
        <dbReference type="Proteomes" id="UP000295509"/>
    </source>
</evidence>
<name>A0A4R8M1W8_9BURK</name>
<dbReference type="EMBL" id="SORE01000002">
    <property type="protein sequence ID" value="TDY54130.1"/>
    <property type="molecule type" value="Genomic_DNA"/>
</dbReference>
<proteinExistence type="predicted"/>
<keyword evidence="4" id="KW-1185">Reference proteome</keyword>
<organism evidence="3 4">
    <name type="scientific">Paraburkholderia rhizosphaerae</name>
    <dbReference type="NCBI Taxonomy" id="480658"/>
    <lineage>
        <taxon>Bacteria</taxon>
        <taxon>Pseudomonadati</taxon>
        <taxon>Pseudomonadota</taxon>
        <taxon>Betaproteobacteria</taxon>
        <taxon>Burkholderiales</taxon>
        <taxon>Burkholderiaceae</taxon>
        <taxon>Paraburkholderia</taxon>
    </lineage>
</organism>
<protein>
    <submittedName>
        <fullName evidence="3">Uncharacterized protein</fullName>
    </submittedName>
</protein>
<keyword evidence="2" id="KW-0472">Membrane</keyword>
<comment type="caution">
    <text evidence="3">The sequence shown here is derived from an EMBL/GenBank/DDBJ whole genome shotgun (WGS) entry which is preliminary data.</text>
</comment>
<feature type="transmembrane region" description="Helical" evidence="2">
    <location>
        <begin position="160"/>
        <end position="179"/>
    </location>
</feature>
<evidence type="ECO:0000256" key="1">
    <source>
        <dbReference type="SAM" id="MobiDB-lite"/>
    </source>
</evidence>
<keyword evidence="2" id="KW-1133">Transmembrane helix</keyword>
<dbReference type="AlphaFoldDB" id="A0A4R8M1W8"/>
<sequence length="288" mass="31865">MATRKKASGEGGTPVERPSIENGFFYIEDQQEGEAGTDFDWFPKDPSMDPPAGQYRLSEDARTTYSWCVDFVKDDEQYRDFIGRLRKIVFGGLVCEPIARDARKRLDQLDDDLVNWANDQIRPHLLKSIKLRLTCMLLMLLVGLALSIVSTFQLASLGNWILLLGTASGATAALMWHRIDIEDLSVYRTAMTKATHHEIDFMISLVMVLGVAFVVQNKWITLQLGGTALEISGSAPGALAIGFVLGLLSDKLMQLISPTLERVSRAFKSAVSKNIARSKAARQRGSIG</sequence>
<evidence type="ECO:0000313" key="3">
    <source>
        <dbReference type="EMBL" id="TDY54130.1"/>
    </source>
</evidence>
<evidence type="ECO:0000256" key="2">
    <source>
        <dbReference type="SAM" id="Phobius"/>
    </source>
</evidence>
<dbReference type="RefSeq" id="WP_134190262.1">
    <property type="nucleotide sequence ID" value="NZ_JBHLUW010000035.1"/>
</dbReference>
<reference evidence="3 4" key="1">
    <citation type="submission" date="2019-03" db="EMBL/GenBank/DDBJ databases">
        <title>Genomic Encyclopedia of Type Strains, Phase III (KMG-III): the genomes of soil and plant-associated and newly described type strains.</title>
        <authorList>
            <person name="Whitman W."/>
        </authorList>
    </citation>
    <scope>NUCLEOTIDE SEQUENCE [LARGE SCALE GENOMIC DNA]</scope>
    <source>
        <strain evidence="3 4">LMG 29544</strain>
    </source>
</reference>